<evidence type="ECO:0000313" key="2">
    <source>
        <dbReference type="EMBL" id="SOC15409.1"/>
    </source>
</evidence>
<reference evidence="2 3" key="1">
    <citation type="submission" date="2017-08" db="EMBL/GenBank/DDBJ databases">
        <authorList>
            <person name="de Groot N.N."/>
        </authorList>
    </citation>
    <scope>NUCLEOTIDE SEQUENCE [LARGE SCALE GENOMIC DNA]</scope>
    <source>
        <strain evidence="2 3">USBA 352</strain>
    </source>
</reference>
<protein>
    <recommendedName>
        <fullName evidence="1">Amidohydrolase 3 domain-containing protein</fullName>
    </recommendedName>
</protein>
<name>A0A285T2C6_9HYPH</name>
<dbReference type="InterPro" id="IPR011059">
    <property type="entry name" value="Metal-dep_hydrolase_composite"/>
</dbReference>
<feature type="domain" description="Amidohydrolase 3" evidence="1">
    <location>
        <begin position="60"/>
        <end position="557"/>
    </location>
</feature>
<organism evidence="2 3">
    <name type="scientific">Stappia indica</name>
    <dbReference type="NCBI Taxonomy" id="538381"/>
    <lineage>
        <taxon>Bacteria</taxon>
        <taxon>Pseudomonadati</taxon>
        <taxon>Pseudomonadota</taxon>
        <taxon>Alphaproteobacteria</taxon>
        <taxon>Hyphomicrobiales</taxon>
        <taxon>Stappiaceae</taxon>
        <taxon>Stappia</taxon>
    </lineage>
</organism>
<proteinExistence type="predicted"/>
<dbReference type="Pfam" id="PF07969">
    <property type="entry name" value="Amidohydro_3"/>
    <property type="match status" value="1"/>
</dbReference>
<dbReference type="AlphaFoldDB" id="A0A285T2C6"/>
<dbReference type="OrthoDB" id="9811399at2"/>
<evidence type="ECO:0000259" key="1">
    <source>
        <dbReference type="Pfam" id="PF07969"/>
    </source>
</evidence>
<dbReference type="EMBL" id="OBML01000008">
    <property type="protein sequence ID" value="SOC15409.1"/>
    <property type="molecule type" value="Genomic_DNA"/>
</dbReference>
<dbReference type="SUPFAM" id="SSF51338">
    <property type="entry name" value="Composite domain of metallo-dependent hydrolases"/>
    <property type="match status" value="1"/>
</dbReference>
<dbReference type="Gene3D" id="3.10.310.70">
    <property type="match status" value="1"/>
</dbReference>
<dbReference type="STRING" id="538381.GCA_001696535_02958"/>
<evidence type="ECO:0000313" key="3">
    <source>
        <dbReference type="Proteomes" id="UP000219331"/>
    </source>
</evidence>
<dbReference type="InterPro" id="IPR032466">
    <property type="entry name" value="Metal_Hydrolase"/>
</dbReference>
<sequence length="561" mass="59827">MIPQARPAEIILHGARLVDPAGDDPAGDAVAIGEGRILGVGPHEQLKGLATPETVSLCCEGLSLMPGMIDGHAHLDREGLKSVLPSISGARSIAEIQAVLREVAARTPPGQWIVLSPLGTPPLFLDGWSGLADGRCPDRHDLDAAAPDHPVWIRPAWGYWSNKADLVCVANTAALALAGVGRDTPSPHPLVEIHRAADGLPDGRFSEATRISIVETTLMSAAPGFDVATRTDALARSMDTYARFGTTGVYEGHGVAREVIAAYGALRDRCKPGMRATLVVSPSWSGVDATADMAALIADWTRWAKRGFADDDRLRIEGIYAEIDETGEGLVRARGGCCTGWAGFHLDSGAPRAMVRELLLEAARQRLRVSTIFDDVMGLMEEVNRSQPLAGLNWVRGHVATLDERALGAIKDMGLMLVTHTNRHIAKGGSAHLARLGADRCNDIVPMRRILDRGIPVALGSDNLPPSLLHPVADLELRRDHGTGEHVAPDQALTRREALALATAGGANLLQRGDELGRLKPGYLADLVGFPGDILTMEADELRHLEARLALVGGQIVLRQA</sequence>
<dbReference type="PANTHER" id="PTHR22642:SF2">
    <property type="entry name" value="PROTEIN LONG AFTER FAR-RED 3"/>
    <property type="match status" value="1"/>
</dbReference>
<accession>A0A285T2C6</accession>
<dbReference type="PANTHER" id="PTHR22642">
    <property type="entry name" value="IMIDAZOLONEPROPIONASE"/>
    <property type="match status" value="1"/>
</dbReference>
<dbReference type="SUPFAM" id="SSF51556">
    <property type="entry name" value="Metallo-dependent hydrolases"/>
    <property type="match status" value="1"/>
</dbReference>
<dbReference type="RefSeq" id="WP_097175520.1">
    <property type="nucleotide sequence ID" value="NZ_OBML01000008.1"/>
</dbReference>
<dbReference type="GO" id="GO:0016810">
    <property type="term" value="F:hydrolase activity, acting on carbon-nitrogen (but not peptide) bonds"/>
    <property type="evidence" value="ECO:0007669"/>
    <property type="project" value="InterPro"/>
</dbReference>
<dbReference type="InterPro" id="IPR013108">
    <property type="entry name" value="Amidohydro_3"/>
</dbReference>
<dbReference type="Gene3D" id="3.20.20.140">
    <property type="entry name" value="Metal-dependent hydrolases"/>
    <property type="match status" value="1"/>
</dbReference>
<dbReference type="Gene3D" id="2.30.40.10">
    <property type="entry name" value="Urease, subunit C, domain 1"/>
    <property type="match status" value="1"/>
</dbReference>
<dbReference type="Proteomes" id="UP000219331">
    <property type="component" value="Unassembled WGS sequence"/>
</dbReference>
<gene>
    <name evidence="2" type="ORF">SAMN05421512_108112</name>
</gene>
<keyword evidence="3" id="KW-1185">Reference proteome</keyword>